<protein>
    <submittedName>
        <fullName evidence="1">Uncharacterized protein</fullName>
    </submittedName>
</protein>
<dbReference type="Gene3D" id="1.25.40.10">
    <property type="entry name" value="Tetratricopeptide repeat domain"/>
    <property type="match status" value="1"/>
</dbReference>
<evidence type="ECO:0000313" key="1">
    <source>
        <dbReference type="EMBL" id="OOP54836.1"/>
    </source>
</evidence>
<dbReference type="STRING" id="1004156.AYP45_18410"/>
<dbReference type="Pfam" id="PF13414">
    <property type="entry name" value="TPR_11"/>
    <property type="match status" value="1"/>
</dbReference>
<comment type="caution">
    <text evidence="1">The sequence shown here is derived from an EMBL/GenBank/DDBJ whole genome shotgun (WGS) entry which is preliminary data.</text>
</comment>
<evidence type="ECO:0000313" key="2">
    <source>
        <dbReference type="Proteomes" id="UP000189681"/>
    </source>
</evidence>
<dbReference type="AlphaFoldDB" id="A0A1V4ANY5"/>
<sequence>MIKNLVSPFRLLTLMAVLVSGGICGCSKVDMPDEVITAYRKAIQINPKMADAHYNLGMAYNDRAMIDEAIAALKKSYGN</sequence>
<name>A0A1V4ANY5_9BACT</name>
<gene>
    <name evidence="1" type="ORF">AYP45_18410</name>
</gene>
<dbReference type="SUPFAM" id="SSF48452">
    <property type="entry name" value="TPR-like"/>
    <property type="match status" value="1"/>
</dbReference>
<organism evidence="1 2">
    <name type="scientific">Candidatus Brocadia carolinensis</name>
    <dbReference type="NCBI Taxonomy" id="1004156"/>
    <lineage>
        <taxon>Bacteria</taxon>
        <taxon>Pseudomonadati</taxon>
        <taxon>Planctomycetota</taxon>
        <taxon>Candidatus Brocadiia</taxon>
        <taxon>Candidatus Brocadiales</taxon>
        <taxon>Candidatus Brocadiaceae</taxon>
        <taxon>Candidatus Brocadia</taxon>
    </lineage>
</organism>
<dbReference type="EMBL" id="AYTS01000209">
    <property type="protein sequence ID" value="OOP54836.1"/>
    <property type="molecule type" value="Genomic_DNA"/>
</dbReference>
<dbReference type="PROSITE" id="PS51257">
    <property type="entry name" value="PROKAR_LIPOPROTEIN"/>
    <property type="match status" value="1"/>
</dbReference>
<proteinExistence type="predicted"/>
<dbReference type="Proteomes" id="UP000189681">
    <property type="component" value="Unassembled WGS sequence"/>
</dbReference>
<reference evidence="1 2" key="1">
    <citation type="journal article" date="2017" name="Water Res.">
        <title>Discovery and metagenomic analysis of an anammox bacterial enrichment related to Candidatus "Brocadia caroliniensis" in a full-scale glycerol-fed nitritation-denitritation separate centrate treatment process.</title>
        <authorList>
            <person name="Park H."/>
            <person name="Brotto A.C."/>
            <person name="van Loosdrecht M.C."/>
            <person name="Chandran K."/>
        </authorList>
    </citation>
    <scope>NUCLEOTIDE SEQUENCE [LARGE SCALE GENOMIC DNA]</scope>
    <source>
        <strain evidence="1">26THWARD</strain>
    </source>
</reference>
<dbReference type="InterPro" id="IPR011990">
    <property type="entry name" value="TPR-like_helical_dom_sf"/>
</dbReference>
<accession>A0A1V4ANY5</accession>